<dbReference type="SMART" id="SM00530">
    <property type="entry name" value="HTH_XRE"/>
    <property type="match status" value="1"/>
</dbReference>
<gene>
    <name evidence="2" type="ORF">FC18_GL001622</name>
</gene>
<reference evidence="2 3" key="1">
    <citation type="journal article" date="2015" name="Genome Announc.">
        <title>Expanding the biotechnology potential of lactobacilli through comparative genomics of 213 strains and associated genera.</title>
        <authorList>
            <person name="Sun Z."/>
            <person name="Harris H.M."/>
            <person name="McCann A."/>
            <person name="Guo C."/>
            <person name="Argimon S."/>
            <person name="Zhang W."/>
            <person name="Yang X."/>
            <person name="Jeffery I.B."/>
            <person name="Cooney J.C."/>
            <person name="Kagawa T.F."/>
            <person name="Liu W."/>
            <person name="Song Y."/>
            <person name="Salvetti E."/>
            <person name="Wrobel A."/>
            <person name="Rasinkangas P."/>
            <person name="Parkhill J."/>
            <person name="Rea M.C."/>
            <person name="O'Sullivan O."/>
            <person name="Ritari J."/>
            <person name="Douillard F.P."/>
            <person name="Paul Ross R."/>
            <person name="Yang R."/>
            <person name="Briner A.E."/>
            <person name="Felis G.E."/>
            <person name="de Vos W.M."/>
            <person name="Barrangou R."/>
            <person name="Klaenhammer T.R."/>
            <person name="Caufield P.W."/>
            <person name="Cui Y."/>
            <person name="Zhang H."/>
            <person name="O'Toole P.W."/>
        </authorList>
    </citation>
    <scope>NUCLEOTIDE SEQUENCE [LARGE SCALE GENOMIC DNA]</scope>
    <source>
        <strain evidence="2 3">DSM 20505</strain>
    </source>
</reference>
<proteinExistence type="predicted"/>
<dbReference type="PATRIC" id="fig|1291052.5.peg.1652"/>
<dbReference type="InterPro" id="IPR010982">
    <property type="entry name" value="Lambda_DNA-bd_dom_sf"/>
</dbReference>
<dbReference type="Gene3D" id="1.10.260.40">
    <property type="entry name" value="lambda repressor-like DNA-binding domains"/>
    <property type="match status" value="1"/>
</dbReference>
<protein>
    <recommendedName>
        <fullName evidence="1">HTH cro/C1-type domain-containing protein</fullName>
    </recommendedName>
</protein>
<dbReference type="EMBL" id="AYYO01000030">
    <property type="protein sequence ID" value="KRM55172.1"/>
    <property type="molecule type" value="Genomic_DNA"/>
</dbReference>
<dbReference type="PROSITE" id="PS50943">
    <property type="entry name" value="HTH_CROC1"/>
    <property type="match status" value="1"/>
</dbReference>
<dbReference type="PANTHER" id="PTHR37038">
    <property type="entry name" value="TRANSCRIPTIONAL REGULATOR-RELATED"/>
    <property type="match status" value="1"/>
</dbReference>
<accession>A0A0R1ZPQ5</accession>
<sequence length="328" mass="37773">MAVKIVQSYGATAKEIRLSKGMTLSDIADDQLSVGTISKFESGQSDLTVTRFVHLLEKLWTTPEEFIYRYFEDDSGFDLNGYRTMGLMLERFMPLAQNFEVEEGTSMAEMSTRLLPIMDKVTELAQNAQDKVGKLVLPFWQVISSYLLARVSGNENLQPHPKFVHEAITYFRQLDTWGEFDIYMFSGFALGMTDDQGLELFKTLQKRARKYLQFRSESDLLFRVTENQFNIAMSRQNYAAAKYYLDTFAANLQYSRNANNNIAWLFDRGWYKLRAGQPEAGVKDMQQALTVVRFLGLEDKNADFSHRFNFLTSQPAGADWQVTSVYFQ</sequence>
<dbReference type="SUPFAM" id="SSF47413">
    <property type="entry name" value="lambda repressor-like DNA-binding domains"/>
    <property type="match status" value="1"/>
</dbReference>
<dbReference type="CDD" id="cd00093">
    <property type="entry name" value="HTH_XRE"/>
    <property type="match status" value="1"/>
</dbReference>
<dbReference type="PANTHER" id="PTHR37038:SF12">
    <property type="entry name" value="TRANSCRIPTIONAL REGULATOR"/>
    <property type="match status" value="1"/>
</dbReference>
<organism evidence="2 3">
    <name type="scientific">Lacticaseibacillus sharpeae JCM 1186 = DSM 20505</name>
    <dbReference type="NCBI Taxonomy" id="1291052"/>
    <lineage>
        <taxon>Bacteria</taxon>
        <taxon>Bacillati</taxon>
        <taxon>Bacillota</taxon>
        <taxon>Bacilli</taxon>
        <taxon>Lactobacillales</taxon>
        <taxon>Lactobacillaceae</taxon>
        <taxon>Lacticaseibacillus</taxon>
    </lineage>
</organism>
<feature type="domain" description="HTH cro/C1-type" evidence="1">
    <location>
        <begin position="14"/>
        <end position="66"/>
    </location>
</feature>
<dbReference type="NCBIfam" id="TIGR01716">
    <property type="entry name" value="RGG_Cterm"/>
    <property type="match status" value="1"/>
</dbReference>
<name>A0A0R1ZPQ5_9LACO</name>
<evidence type="ECO:0000313" key="2">
    <source>
        <dbReference type="EMBL" id="KRM55172.1"/>
    </source>
</evidence>
<dbReference type="GO" id="GO:0003677">
    <property type="term" value="F:DNA binding"/>
    <property type="evidence" value="ECO:0007669"/>
    <property type="project" value="InterPro"/>
</dbReference>
<dbReference type="Proteomes" id="UP000051679">
    <property type="component" value="Unassembled WGS sequence"/>
</dbReference>
<dbReference type="STRING" id="1291052.FC18_GL001622"/>
<dbReference type="InterPro" id="IPR053163">
    <property type="entry name" value="HTH-type_regulator_Rgg"/>
</dbReference>
<dbReference type="AlphaFoldDB" id="A0A0R1ZPQ5"/>
<comment type="caution">
    <text evidence="2">The sequence shown here is derived from an EMBL/GenBank/DDBJ whole genome shotgun (WGS) entry which is preliminary data.</text>
</comment>
<keyword evidence="3" id="KW-1185">Reference proteome</keyword>
<dbReference type="InterPro" id="IPR010057">
    <property type="entry name" value="Transcription_activator_Rgg_C"/>
</dbReference>
<evidence type="ECO:0000313" key="3">
    <source>
        <dbReference type="Proteomes" id="UP000051679"/>
    </source>
</evidence>
<evidence type="ECO:0000259" key="1">
    <source>
        <dbReference type="PROSITE" id="PS50943"/>
    </source>
</evidence>
<dbReference type="InterPro" id="IPR001387">
    <property type="entry name" value="Cro/C1-type_HTH"/>
</dbReference>
<dbReference type="RefSeq" id="WP_054677947.1">
    <property type="nucleotide sequence ID" value="NZ_AYYO01000030.1"/>
</dbReference>
<dbReference type="Pfam" id="PF21259">
    <property type="entry name" value="Rgg_C"/>
    <property type="match status" value="1"/>
</dbReference>